<protein>
    <recommendedName>
        <fullName evidence="2">histidine kinase</fullName>
        <ecNumber evidence="2">2.7.13.3</ecNumber>
    </recommendedName>
</protein>
<proteinExistence type="predicted"/>
<dbReference type="PRINTS" id="PR00344">
    <property type="entry name" value="BCTRLSENSOR"/>
</dbReference>
<dbReference type="InterPro" id="IPR029016">
    <property type="entry name" value="GAF-like_dom_sf"/>
</dbReference>
<reference evidence="11 12" key="1">
    <citation type="submission" date="2009-06" db="EMBL/GenBank/DDBJ databases">
        <title>Complete sequence of Desulfovibrio salexigens DSM 2638.</title>
        <authorList>
            <consortium name="US DOE Joint Genome Institute"/>
            <person name="Lucas S."/>
            <person name="Copeland A."/>
            <person name="Lapidus A."/>
            <person name="Glavina del Rio T."/>
            <person name="Tice H."/>
            <person name="Bruce D."/>
            <person name="Goodwin L."/>
            <person name="Pitluck S."/>
            <person name="Munk A.C."/>
            <person name="Brettin T."/>
            <person name="Detter J.C."/>
            <person name="Han C."/>
            <person name="Tapia R."/>
            <person name="Larimer F."/>
            <person name="Land M."/>
            <person name="Hauser L."/>
            <person name="Kyrpides N."/>
            <person name="Anderson I."/>
            <person name="Wall J.D."/>
            <person name="Arkin A.P."/>
            <person name="Dehal P."/>
            <person name="Chivian D."/>
            <person name="Giles B."/>
            <person name="Hazen T.C."/>
        </authorList>
    </citation>
    <scope>NUCLEOTIDE SEQUENCE [LARGE SCALE GENOMIC DNA]</scope>
    <source>
        <strain evidence="12">ATCC 14822 / DSM 2638 / NCIMB 8403 / VKM B-1763</strain>
    </source>
</reference>
<dbReference type="SMART" id="SM00086">
    <property type="entry name" value="PAC"/>
    <property type="match status" value="1"/>
</dbReference>
<evidence type="ECO:0000256" key="1">
    <source>
        <dbReference type="ARBA" id="ARBA00000085"/>
    </source>
</evidence>
<dbReference type="InterPro" id="IPR003594">
    <property type="entry name" value="HATPase_dom"/>
</dbReference>
<dbReference type="PROSITE" id="PS50110">
    <property type="entry name" value="RESPONSE_REGULATORY"/>
    <property type="match status" value="1"/>
</dbReference>
<dbReference type="Pfam" id="PF00072">
    <property type="entry name" value="Response_reg"/>
    <property type="match status" value="1"/>
</dbReference>
<dbReference type="Proteomes" id="UP000002601">
    <property type="component" value="Chromosome"/>
</dbReference>
<dbReference type="InterPro" id="IPR036890">
    <property type="entry name" value="HATPase_C_sf"/>
</dbReference>
<keyword evidence="4" id="KW-0808">Transferase</keyword>
<dbReference type="PANTHER" id="PTHR45339:SF1">
    <property type="entry name" value="HYBRID SIGNAL TRANSDUCTION HISTIDINE KINASE J"/>
    <property type="match status" value="1"/>
</dbReference>
<dbReference type="SUPFAM" id="SSF55874">
    <property type="entry name" value="ATPase domain of HSP90 chaperone/DNA topoisomerase II/histidine kinase"/>
    <property type="match status" value="1"/>
</dbReference>
<dbReference type="Pfam" id="PF00512">
    <property type="entry name" value="HisKA"/>
    <property type="match status" value="1"/>
</dbReference>
<feature type="modified residue" description="4-aspartylphosphate" evidence="7">
    <location>
        <position position="588"/>
    </location>
</feature>
<dbReference type="FunFam" id="3.30.565.10:FF:000010">
    <property type="entry name" value="Sensor histidine kinase RcsC"/>
    <property type="match status" value="1"/>
</dbReference>
<dbReference type="InterPro" id="IPR013656">
    <property type="entry name" value="PAS_4"/>
</dbReference>
<dbReference type="STRING" id="526222.Desal_1472"/>
<dbReference type="PANTHER" id="PTHR45339">
    <property type="entry name" value="HYBRID SIGNAL TRANSDUCTION HISTIDINE KINASE J"/>
    <property type="match status" value="1"/>
</dbReference>
<gene>
    <name evidence="11" type="ordered locus">Desal_1472</name>
</gene>
<dbReference type="CDD" id="cd17546">
    <property type="entry name" value="REC_hyHK_CKI1_RcsC-like"/>
    <property type="match status" value="1"/>
</dbReference>
<evidence type="ECO:0000256" key="5">
    <source>
        <dbReference type="ARBA" id="ARBA00022777"/>
    </source>
</evidence>
<keyword evidence="3 7" id="KW-0597">Phosphoprotein</keyword>
<dbReference type="PROSITE" id="PS50113">
    <property type="entry name" value="PAC"/>
    <property type="match status" value="1"/>
</dbReference>
<dbReference type="InterPro" id="IPR035965">
    <property type="entry name" value="PAS-like_dom_sf"/>
</dbReference>
<feature type="domain" description="Histidine kinase" evidence="8">
    <location>
        <begin position="306"/>
        <end position="525"/>
    </location>
</feature>
<evidence type="ECO:0000313" key="11">
    <source>
        <dbReference type="EMBL" id="ACS79534.1"/>
    </source>
</evidence>
<evidence type="ECO:0000256" key="4">
    <source>
        <dbReference type="ARBA" id="ARBA00022679"/>
    </source>
</evidence>
<accession>C6BS58</accession>
<dbReference type="InterPro" id="IPR000014">
    <property type="entry name" value="PAS"/>
</dbReference>
<evidence type="ECO:0000256" key="7">
    <source>
        <dbReference type="PROSITE-ProRule" id="PRU00169"/>
    </source>
</evidence>
<dbReference type="InterPro" id="IPR003661">
    <property type="entry name" value="HisK_dim/P_dom"/>
</dbReference>
<dbReference type="Pfam" id="PF02518">
    <property type="entry name" value="HATPase_c"/>
    <property type="match status" value="1"/>
</dbReference>
<dbReference type="CDD" id="cd00082">
    <property type="entry name" value="HisKA"/>
    <property type="match status" value="1"/>
</dbReference>
<evidence type="ECO:0000256" key="6">
    <source>
        <dbReference type="ARBA" id="ARBA00023012"/>
    </source>
</evidence>
<dbReference type="InterPro" id="IPR001610">
    <property type="entry name" value="PAC"/>
</dbReference>
<evidence type="ECO:0000259" key="10">
    <source>
        <dbReference type="PROSITE" id="PS50113"/>
    </source>
</evidence>
<dbReference type="Pfam" id="PF13185">
    <property type="entry name" value="GAF_2"/>
    <property type="match status" value="1"/>
</dbReference>
<evidence type="ECO:0000313" key="12">
    <source>
        <dbReference type="Proteomes" id="UP000002601"/>
    </source>
</evidence>
<dbReference type="SUPFAM" id="SSF55785">
    <property type="entry name" value="PYP-like sensor domain (PAS domain)"/>
    <property type="match status" value="1"/>
</dbReference>
<dbReference type="SMART" id="SM00091">
    <property type="entry name" value="PAS"/>
    <property type="match status" value="1"/>
</dbReference>
<dbReference type="InterPro" id="IPR003018">
    <property type="entry name" value="GAF"/>
</dbReference>
<keyword evidence="5 11" id="KW-0418">Kinase</keyword>
<sequence>MSDMNKHHELGELLPAMICEFLPDSTLTYVNKAYCDYFGKNEKELVGYKFLEFLPEDVVDAVKSRYLNLTPDNPVHTHVHEVVRNGEICWHEWTNRAFFNENGQAVRFQAVGQDTSERKLMEQLLKSRLMLREYSTEHSVDVIIGRVLEEIKRLTCCEYAFFHFVESEDFLLDVSEQVKLNSCLQQKYEGEIFNSYLFANWCTECYSKCCSIYNVEIKDSSFNNDLQHDYMQYVLVTPVMYQGEVFAVLALCKQDRTFSKKDTEVVNQLATTAVDAVVHKIMSDALLKSKEQAEAASKVKSEFLANMSHEIRTPINGIMGMLQLLKTTDLDAEQLEYVDYALKSSSRLSSLLIDILDLTMVEAGQLELQIAPFEIAETIDSIRQLFGQEAREKGLVLNFDISPEVPETVDGDALRLQQVLVNLVGNALKFTEHGRVDVEVFLNDKRAKSLLFKVRDTGIGIADDIQDKLFEPFIQGDGSYKRSFQGAGLGLSICKRVLKVMGGEIYVSSVLGKGTVFSFTMPLVTEELDTSAEKDQTLKVLVADDDMVSRFAIQKQLEKMGYEVHIAENGGRALDMLAADEYGLALIDIQMPVVDGVEVISQVRSGAIGEEVRRIPIIAISAYAMSGDAEKFTESGADDYIAKPLLFEDLEKSILNILA</sequence>
<dbReference type="InterPro" id="IPR004358">
    <property type="entry name" value="Sig_transdc_His_kin-like_C"/>
</dbReference>
<dbReference type="eggNOG" id="COG2205">
    <property type="taxonomic scope" value="Bacteria"/>
</dbReference>
<feature type="domain" description="Response regulatory" evidence="9">
    <location>
        <begin position="539"/>
        <end position="658"/>
    </location>
</feature>
<dbReference type="EC" id="2.7.13.3" evidence="2"/>
<dbReference type="InterPro" id="IPR001789">
    <property type="entry name" value="Sig_transdc_resp-reg_receiver"/>
</dbReference>
<dbReference type="CDD" id="cd00130">
    <property type="entry name" value="PAS"/>
    <property type="match status" value="1"/>
</dbReference>
<dbReference type="Pfam" id="PF08448">
    <property type="entry name" value="PAS_4"/>
    <property type="match status" value="1"/>
</dbReference>
<dbReference type="GO" id="GO:0000155">
    <property type="term" value="F:phosphorelay sensor kinase activity"/>
    <property type="evidence" value="ECO:0007669"/>
    <property type="project" value="InterPro"/>
</dbReference>
<dbReference type="InterPro" id="IPR000700">
    <property type="entry name" value="PAS-assoc_C"/>
</dbReference>
<dbReference type="SUPFAM" id="SSF55781">
    <property type="entry name" value="GAF domain-like"/>
    <property type="match status" value="1"/>
</dbReference>
<evidence type="ECO:0000259" key="9">
    <source>
        <dbReference type="PROSITE" id="PS50110"/>
    </source>
</evidence>
<dbReference type="PROSITE" id="PS50109">
    <property type="entry name" value="HIS_KIN"/>
    <property type="match status" value="1"/>
</dbReference>
<dbReference type="InterPro" id="IPR005467">
    <property type="entry name" value="His_kinase_dom"/>
</dbReference>
<evidence type="ECO:0000256" key="3">
    <source>
        <dbReference type="ARBA" id="ARBA00022553"/>
    </source>
</evidence>
<dbReference type="InterPro" id="IPR036097">
    <property type="entry name" value="HisK_dim/P_sf"/>
</dbReference>
<dbReference type="SUPFAM" id="SSF52172">
    <property type="entry name" value="CheY-like"/>
    <property type="match status" value="1"/>
</dbReference>
<dbReference type="OrthoDB" id="9797097at2"/>
<dbReference type="SMART" id="SM00388">
    <property type="entry name" value="HisKA"/>
    <property type="match status" value="1"/>
</dbReference>
<dbReference type="Gene3D" id="3.30.450.20">
    <property type="entry name" value="PAS domain"/>
    <property type="match status" value="1"/>
</dbReference>
<dbReference type="CDD" id="cd16922">
    <property type="entry name" value="HATPase_EvgS-ArcB-TorS-like"/>
    <property type="match status" value="1"/>
</dbReference>
<organism evidence="11 12">
    <name type="scientific">Maridesulfovibrio salexigens (strain ATCC 14822 / DSM 2638 / NCIMB 8403 / VKM B-1763)</name>
    <name type="common">Desulfovibrio salexigens</name>
    <dbReference type="NCBI Taxonomy" id="526222"/>
    <lineage>
        <taxon>Bacteria</taxon>
        <taxon>Pseudomonadati</taxon>
        <taxon>Thermodesulfobacteriota</taxon>
        <taxon>Desulfovibrionia</taxon>
        <taxon>Desulfovibrionales</taxon>
        <taxon>Desulfovibrionaceae</taxon>
        <taxon>Maridesulfovibrio</taxon>
    </lineage>
</organism>
<name>C6BS58_MARSD</name>
<dbReference type="AlphaFoldDB" id="C6BS58"/>
<feature type="domain" description="PAC" evidence="10">
    <location>
        <begin position="73"/>
        <end position="127"/>
    </location>
</feature>
<dbReference type="InterPro" id="IPR011006">
    <property type="entry name" value="CheY-like_superfamily"/>
</dbReference>
<dbReference type="Gene3D" id="3.30.565.10">
    <property type="entry name" value="Histidine kinase-like ATPase, C-terminal domain"/>
    <property type="match status" value="1"/>
</dbReference>
<evidence type="ECO:0000259" key="8">
    <source>
        <dbReference type="PROSITE" id="PS50109"/>
    </source>
</evidence>
<dbReference type="SMART" id="SM00448">
    <property type="entry name" value="REC"/>
    <property type="match status" value="1"/>
</dbReference>
<dbReference type="NCBIfam" id="TIGR00229">
    <property type="entry name" value="sensory_box"/>
    <property type="match status" value="1"/>
</dbReference>
<dbReference type="HOGENOM" id="CLU_000445_114_15_7"/>
<dbReference type="SMART" id="SM00387">
    <property type="entry name" value="HATPase_c"/>
    <property type="match status" value="1"/>
</dbReference>
<comment type="catalytic activity">
    <reaction evidence="1">
        <text>ATP + protein L-histidine = ADP + protein N-phospho-L-histidine.</text>
        <dbReference type="EC" id="2.7.13.3"/>
    </reaction>
</comment>
<evidence type="ECO:0000256" key="2">
    <source>
        <dbReference type="ARBA" id="ARBA00012438"/>
    </source>
</evidence>
<dbReference type="SUPFAM" id="SSF47384">
    <property type="entry name" value="Homodimeric domain of signal transducing histidine kinase"/>
    <property type="match status" value="1"/>
</dbReference>
<dbReference type="EMBL" id="CP001649">
    <property type="protein sequence ID" value="ACS79534.1"/>
    <property type="molecule type" value="Genomic_DNA"/>
</dbReference>
<dbReference type="Gene3D" id="1.10.287.130">
    <property type="match status" value="1"/>
</dbReference>
<dbReference type="KEGG" id="dsa:Desal_1472"/>
<dbReference type="Gene3D" id="3.40.50.2300">
    <property type="match status" value="1"/>
</dbReference>
<keyword evidence="12" id="KW-1185">Reference proteome</keyword>
<dbReference type="Gene3D" id="3.30.450.40">
    <property type="match status" value="1"/>
</dbReference>
<keyword evidence="6" id="KW-0902">Two-component regulatory system</keyword>
<dbReference type="RefSeq" id="WP_015851352.1">
    <property type="nucleotide sequence ID" value="NC_012881.1"/>
</dbReference>